<dbReference type="InterPro" id="IPR050186">
    <property type="entry name" value="TPT_transporter"/>
</dbReference>
<feature type="transmembrane region" description="Helical" evidence="5">
    <location>
        <begin position="140"/>
        <end position="158"/>
    </location>
</feature>
<feature type="transmembrane region" description="Helical" evidence="5">
    <location>
        <begin position="173"/>
        <end position="196"/>
    </location>
</feature>
<feature type="transmembrane region" description="Helical" evidence="5">
    <location>
        <begin position="108"/>
        <end position="133"/>
    </location>
</feature>
<feature type="domain" description="Sugar phosphate transporter" evidence="6">
    <location>
        <begin position="12"/>
        <end position="319"/>
    </location>
</feature>
<dbReference type="KEGG" id="asau:88171456"/>
<reference evidence="7 8" key="1">
    <citation type="submission" date="2023-10" db="EMBL/GenBank/DDBJ databases">
        <title>Draft Genome Sequence of Candida saopaulonensis from a very Premature Infant with Sepsis.</title>
        <authorList>
            <person name="Ning Y."/>
            <person name="Dai R."/>
            <person name="Xiao M."/>
            <person name="Xu Y."/>
            <person name="Yan Q."/>
            <person name="Zhang L."/>
        </authorList>
    </citation>
    <scope>NUCLEOTIDE SEQUENCE [LARGE SCALE GENOMIC DNA]</scope>
    <source>
        <strain evidence="7 8">19XY460</strain>
    </source>
</reference>
<evidence type="ECO:0000256" key="4">
    <source>
        <dbReference type="ARBA" id="ARBA00023136"/>
    </source>
</evidence>
<dbReference type="AlphaFoldDB" id="A0AAX4H5N4"/>
<evidence type="ECO:0000313" key="8">
    <source>
        <dbReference type="Proteomes" id="UP001338582"/>
    </source>
</evidence>
<feature type="transmembrane region" description="Helical" evidence="5">
    <location>
        <begin position="299"/>
        <end position="318"/>
    </location>
</feature>
<accession>A0AAX4H5N4</accession>
<dbReference type="PANTHER" id="PTHR11132">
    <property type="entry name" value="SOLUTE CARRIER FAMILY 35"/>
    <property type="match status" value="1"/>
</dbReference>
<evidence type="ECO:0000256" key="5">
    <source>
        <dbReference type="SAM" id="Phobius"/>
    </source>
</evidence>
<keyword evidence="2 5" id="KW-0812">Transmembrane</keyword>
<dbReference type="EMBL" id="CP138894">
    <property type="protein sequence ID" value="WPK23160.1"/>
    <property type="molecule type" value="Genomic_DNA"/>
</dbReference>
<gene>
    <name evidence="7" type="ORF">PUMCH_000387</name>
</gene>
<name>A0AAX4H5N4_9ASCO</name>
<feature type="transmembrane region" description="Helical" evidence="5">
    <location>
        <begin position="271"/>
        <end position="293"/>
    </location>
</feature>
<proteinExistence type="predicted"/>
<keyword evidence="3 5" id="KW-1133">Transmembrane helix</keyword>
<dbReference type="GO" id="GO:0016020">
    <property type="term" value="C:membrane"/>
    <property type="evidence" value="ECO:0007669"/>
    <property type="project" value="UniProtKB-SubCell"/>
</dbReference>
<evidence type="ECO:0000256" key="1">
    <source>
        <dbReference type="ARBA" id="ARBA00004141"/>
    </source>
</evidence>
<dbReference type="GeneID" id="88171456"/>
<dbReference type="InterPro" id="IPR004853">
    <property type="entry name" value="Sugar_P_trans_dom"/>
</dbReference>
<evidence type="ECO:0000259" key="6">
    <source>
        <dbReference type="Pfam" id="PF03151"/>
    </source>
</evidence>
<feature type="transmembrane region" description="Helical" evidence="5">
    <location>
        <begin position="208"/>
        <end position="231"/>
    </location>
</feature>
<dbReference type="Proteomes" id="UP001338582">
    <property type="component" value="Chromosome 1"/>
</dbReference>
<keyword evidence="8" id="KW-1185">Reference proteome</keyword>
<comment type="subcellular location">
    <subcellularLocation>
        <location evidence="1">Membrane</location>
        <topology evidence="1">Multi-pass membrane protein</topology>
    </subcellularLocation>
</comment>
<feature type="transmembrane region" description="Helical" evidence="5">
    <location>
        <begin position="80"/>
        <end position="102"/>
    </location>
</feature>
<feature type="transmembrane region" description="Helical" evidence="5">
    <location>
        <begin position="243"/>
        <end position="264"/>
    </location>
</feature>
<protein>
    <recommendedName>
        <fullName evidence="6">Sugar phosphate transporter domain-containing protein</fullName>
    </recommendedName>
</protein>
<keyword evidence="4 5" id="KW-0472">Membrane</keyword>
<evidence type="ECO:0000256" key="3">
    <source>
        <dbReference type="ARBA" id="ARBA00022989"/>
    </source>
</evidence>
<organism evidence="7 8">
    <name type="scientific">Australozyma saopauloensis</name>
    <dbReference type="NCBI Taxonomy" id="291208"/>
    <lineage>
        <taxon>Eukaryota</taxon>
        <taxon>Fungi</taxon>
        <taxon>Dikarya</taxon>
        <taxon>Ascomycota</taxon>
        <taxon>Saccharomycotina</taxon>
        <taxon>Pichiomycetes</taxon>
        <taxon>Metschnikowiaceae</taxon>
        <taxon>Australozyma</taxon>
    </lineage>
</organism>
<dbReference type="RefSeq" id="XP_062875547.1">
    <property type="nucleotide sequence ID" value="XM_063019477.1"/>
</dbReference>
<sequence length="352" mass="39481">MTLKLSYAFLCAAGWFSASVLISIYNKWMFDEGLKFGFPLFITAYHQVCLSLFSFIVILLRPSLRPKLSAGDIESRLLAIPLYAFLTQIIPCALASAGDIGLSNVSLIFIPLSLYTMVKTSSLLFVLIFGLLFRLEKFSWRLVLIVVVMCVSVAMMTMKPRSDSKPENPNHSFGVMLILLASALLGVRWCFTQLLLKKNKYTSNPILTIFYLAPGMALFLFGMALIVEGWSNFVSLPVWEEKGFFGTMLLMTFPSVLAFVMMVCEFQLLTLVQLLTLSIAGVAKELFTIAMSALVFGDILSVVNAIGLSITIVNILWYNYHRYTENVNDTENKDYISVSQTEDSEDIELQTR</sequence>
<evidence type="ECO:0000313" key="7">
    <source>
        <dbReference type="EMBL" id="WPK23160.1"/>
    </source>
</evidence>
<evidence type="ECO:0000256" key="2">
    <source>
        <dbReference type="ARBA" id="ARBA00022692"/>
    </source>
</evidence>
<dbReference type="Pfam" id="PF03151">
    <property type="entry name" value="TPT"/>
    <property type="match status" value="1"/>
</dbReference>
<feature type="transmembrane region" description="Helical" evidence="5">
    <location>
        <begin position="7"/>
        <end position="25"/>
    </location>
</feature>
<feature type="transmembrane region" description="Helical" evidence="5">
    <location>
        <begin position="37"/>
        <end position="60"/>
    </location>
</feature>